<evidence type="ECO:0000313" key="3">
    <source>
        <dbReference type="Proteomes" id="UP000031197"/>
    </source>
</evidence>
<feature type="transmembrane region" description="Helical" evidence="1">
    <location>
        <begin position="20"/>
        <end position="37"/>
    </location>
</feature>
<dbReference type="Proteomes" id="UP000031197">
    <property type="component" value="Unassembled WGS sequence"/>
</dbReference>
<sequence length="133" mass="14613">MYKSGQHVLNKGLSPFSRILLGSITGLFGVVMILIAPEMSKPIGIYVFGAFCLIIFVMCITTGKLRNYLGRVIGLTAFGLSIWYLLGQLGSGELISSKRSEPSIFNAILFFFAFGFPGIWFAIKGKFSINSDR</sequence>
<organism evidence="2 3">
    <name type="scientific">Alteromonas marina</name>
    <dbReference type="NCBI Taxonomy" id="203795"/>
    <lineage>
        <taxon>Bacteria</taxon>
        <taxon>Pseudomonadati</taxon>
        <taxon>Pseudomonadota</taxon>
        <taxon>Gammaproteobacteria</taxon>
        <taxon>Alteromonadales</taxon>
        <taxon>Alteromonadaceae</taxon>
        <taxon>Alteromonas/Salinimonas group</taxon>
        <taxon>Alteromonas</taxon>
    </lineage>
</organism>
<feature type="transmembrane region" description="Helical" evidence="1">
    <location>
        <begin position="104"/>
        <end position="123"/>
    </location>
</feature>
<dbReference type="AlphaFoldDB" id="A0A0B3Y6C7"/>
<dbReference type="RefSeq" id="WP_039220505.1">
    <property type="nucleotide sequence ID" value="NZ_JWLW01000017.1"/>
</dbReference>
<proteinExistence type="predicted"/>
<feature type="transmembrane region" description="Helical" evidence="1">
    <location>
        <begin position="43"/>
        <end position="61"/>
    </location>
</feature>
<protein>
    <submittedName>
        <fullName evidence="2">Uncharacterized protein</fullName>
    </submittedName>
</protein>
<gene>
    <name evidence="2" type="ORF">RJ41_10990</name>
</gene>
<name>A0A0B3Y6C7_9ALTE</name>
<dbReference type="EMBL" id="JWLW01000017">
    <property type="protein sequence ID" value="KHT52482.1"/>
    <property type="molecule type" value="Genomic_DNA"/>
</dbReference>
<keyword evidence="3" id="KW-1185">Reference proteome</keyword>
<keyword evidence="1" id="KW-1133">Transmembrane helix</keyword>
<keyword evidence="1" id="KW-0472">Membrane</keyword>
<keyword evidence="1" id="KW-0812">Transmembrane</keyword>
<dbReference type="OrthoDB" id="6332489at2"/>
<evidence type="ECO:0000313" key="2">
    <source>
        <dbReference type="EMBL" id="KHT52482.1"/>
    </source>
</evidence>
<comment type="caution">
    <text evidence="2">The sequence shown here is derived from an EMBL/GenBank/DDBJ whole genome shotgun (WGS) entry which is preliminary data.</text>
</comment>
<feature type="transmembrane region" description="Helical" evidence="1">
    <location>
        <begin position="68"/>
        <end position="84"/>
    </location>
</feature>
<reference evidence="2 3" key="1">
    <citation type="submission" date="2014-12" db="EMBL/GenBank/DDBJ databases">
        <title>Genome sequencing of Alteromonas marina AD001.</title>
        <authorList>
            <person name="Adrian T.G.S."/>
            <person name="Chan K.G."/>
        </authorList>
    </citation>
    <scope>NUCLEOTIDE SEQUENCE [LARGE SCALE GENOMIC DNA]</scope>
    <source>
        <strain evidence="2 3">AD001</strain>
    </source>
</reference>
<accession>A0A0B3Y6C7</accession>
<evidence type="ECO:0000256" key="1">
    <source>
        <dbReference type="SAM" id="Phobius"/>
    </source>
</evidence>